<name>A0A0B6VTU6_9CAUD</name>
<evidence type="ECO:0000259" key="1">
    <source>
        <dbReference type="Pfam" id="PF24448"/>
    </source>
</evidence>
<evidence type="ECO:0000313" key="3">
    <source>
        <dbReference type="Proteomes" id="UP000225144"/>
    </source>
</evidence>
<reference evidence="2 3" key="1">
    <citation type="submission" date="2015-02" db="EMBL/GenBank/DDBJ databases">
        <title>Complete genome sequences of Edwardsiella bacteriophages, PEi20 and PEi26.</title>
        <authorList>
            <person name="Yasuike M."/>
            <person name="Nishiki I."/>
            <person name="Iwasaki Y."/>
            <person name="Nakamura Y."/>
            <person name="Fujiwara A."/>
            <person name="Hassan E.S."/>
            <person name="Mahmoud M.M."/>
            <person name="Kawato Y."/>
            <person name="Nagai S."/>
            <person name="Kobayashi T."/>
            <person name="Ototake M."/>
            <person name="Nakai T."/>
        </authorList>
    </citation>
    <scope>NUCLEOTIDE SEQUENCE [LARGE SCALE GENOMIC DNA]</scope>
</reference>
<proteinExistence type="predicted"/>
<dbReference type="EMBL" id="AP014715">
    <property type="protein sequence ID" value="BAQ23056.1"/>
    <property type="molecule type" value="Genomic_DNA"/>
</dbReference>
<accession>A0A0B6VTU6</accession>
<dbReference type="InterPro" id="IPR057820">
    <property type="entry name" value="T4_y05I_C"/>
</dbReference>
<dbReference type="Proteomes" id="UP000225144">
    <property type="component" value="Genome"/>
</dbReference>
<feature type="domain" description="T4 y05I-like putative transcription factor C-terminal" evidence="1">
    <location>
        <begin position="4"/>
        <end position="71"/>
    </location>
</feature>
<sequence>MKVGLNYEGYGYGATIYNDDGDDDIRLNIKKTYDTSRNAIMTIKQGTDIIALDKRDIIALRDYLVQVTSTL</sequence>
<protein>
    <recommendedName>
        <fullName evidence="1">T4 y05I-like putative transcription factor C-terminal domain-containing protein</fullName>
    </recommendedName>
</protein>
<organism evidence="2 3">
    <name type="scientific">Edwardsiella phage PEi26</name>
    <dbReference type="NCBI Taxonomy" id="1608311"/>
    <lineage>
        <taxon>Viruses</taxon>
        <taxon>Duplodnaviria</taxon>
        <taxon>Heunggongvirae</taxon>
        <taxon>Uroviricota</taxon>
        <taxon>Caudoviricetes</taxon>
        <taxon>Pantevenvirales</taxon>
        <taxon>Straboviridae</taxon>
        <taxon>Tevenvirinae</taxon>
        <taxon>Kanagawavirus</taxon>
        <taxon>Kanagawavirus pei20</taxon>
    </lineage>
</organism>
<dbReference type="Pfam" id="PF24448">
    <property type="entry name" value="T4_y05I_C"/>
    <property type="match status" value="1"/>
</dbReference>
<evidence type="ECO:0000313" key="2">
    <source>
        <dbReference type="EMBL" id="BAQ23056.1"/>
    </source>
</evidence>